<dbReference type="InterPro" id="IPR052895">
    <property type="entry name" value="HetReg/Transcr_Mod"/>
</dbReference>
<dbReference type="Pfam" id="PF06985">
    <property type="entry name" value="HET"/>
    <property type="match status" value="1"/>
</dbReference>
<dbReference type="PANTHER" id="PTHR24148">
    <property type="entry name" value="ANKYRIN REPEAT DOMAIN-CONTAINING PROTEIN 39 HOMOLOG-RELATED"/>
    <property type="match status" value="1"/>
</dbReference>
<protein>
    <recommendedName>
        <fullName evidence="1">Heterokaryon incompatibility domain-containing protein</fullName>
    </recommendedName>
</protein>
<sequence>MPDAPMAAMAAEDWSTPLYRRLRLSPARASIRLLHIRPGAFDDQIICGLTRTVLIASDPYEALSYTWGDATQQTHVTVNGIRATVTTNLDQALRGLRYVDKDRIIWVDALCINQHDLAERGAQVREMGTIYRSAIYSMEF</sequence>
<name>A0AAV9JX25_9PEZI</name>
<evidence type="ECO:0000313" key="3">
    <source>
        <dbReference type="Proteomes" id="UP001324427"/>
    </source>
</evidence>
<evidence type="ECO:0000259" key="1">
    <source>
        <dbReference type="Pfam" id="PF06985"/>
    </source>
</evidence>
<dbReference type="Proteomes" id="UP001324427">
    <property type="component" value="Unassembled WGS sequence"/>
</dbReference>
<dbReference type="EMBL" id="JAVFHQ010000003">
    <property type="protein sequence ID" value="KAK4549632.1"/>
    <property type="molecule type" value="Genomic_DNA"/>
</dbReference>
<organism evidence="2 3">
    <name type="scientific">Oleoguttula mirabilis</name>
    <dbReference type="NCBI Taxonomy" id="1507867"/>
    <lineage>
        <taxon>Eukaryota</taxon>
        <taxon>Fungi</taxon>
        <taxon>Dikarya</taxon>
        <taxon>Ascomycota</taxon>
        <taxon>Pezizomycotina</taxon>
        <taxon>Dothideomycetes</taxon>
        <taxon>Dothideomycetidae</taxon>
        <taxon>Mycosphaerellales</taxon>
        <taxon>Teratosphaeriaceae</taxon>
        <taxon>Oleoguttula</taxon>
    </lineage>
</organism>
<feature type="domain" description="Heterokaryon incompatibility" evidence="1">
    <location>
        <begin position="60"/>
        <end position="135"/>
    </location>
</feature>
<comment type="caution">
    <text evidence="2">The sequence shown here is derived from an EMBL/GenBank/DDBJ whole genome shotgun (WGS) entry which is preliminary data.</text>
</comment>
<gene>
    <name evidence="2" type="ORF">LTR36_004933</name>
</gene>
<keyword evidence="3" id="KW-1185">Reference proteome</keyword>
<dbReference type="InterPro" id="IPR010730">
    <property type="entry name" value="HET"/>
</dbReference>
<evidence type="ECO:0000313" key="2">
    <source>
        <dbReference type="EMBL" id="KAK4549632.1"/>
    </source>
</evidence>
<dbReference type="PANTHER" id="PTHR24148:SF82">
    <property type="entry name" value="HETEROKARYON INCOMPATIBILITY DOMAIN-CONTAINING PROTEIN"/>
    <property type="match status" value="1"/>
</dbReference>
<accession>A0AAV9JX25</accession>
<proteinExistence type="predicted"/>
<reference evidence="2 3" key="1">
    <citation type="submission" date="2021-11" db="EMBL/GenBank/DDBJ databases">
        <title>Black yeast isolated from Biological Soil Crust.</title>
        <authorList>
            <person name="Kurbessoian T."/>
        </authorList>
    </citation>
    <scope>NUCLEOTIDE SEQUENCE [LARGE SCALE GENOMIC DNA]</scope>
    <source>
        <strain evidence="2 3">CCFEE 5522</strain>
    </source>
</reference>
<dbReference type="AlphaFoldDB" id="A0AAV9JX25"/>